<feature type="transmembrane region" description="Helical" evidence="1">
    <location>
        <begin position="26"/>
        <end position="46"/>
    </location>
</feature>
<comment type="caution">
    <text evidence="2">The sequence shown here is derived from an EMBL/GenBank/DDBJ whole genome shotgun (WGS) entry which is preliminary data.</text>
</comment>
<gene>
    <name evidence="2" type="ORF">I553_3588</name>
</gene>
<dbReference type="EMBL" id="JAOB01000015">
    <property type="protein sequence ID" value="EUA68417.1"/>
    <property type="molecule type" value="Genomic_DNA"/>
</dbReference>
<keyword evidence="1" id="KW-0472">Membrane</keyword>
<feature type="transmembrane region" description="Helical" evidence="1">
    <location>
        <begin position="67"/>
        <end position="85"/>
    </location>
</feature>
<protein>
    <submittedName>
        <fullName evidence="2">Uncharacterized protein</fullName>
    </submittedName>
</protein>
<evidence type="ECO:0000256" key="1">
    <source>
        <dbReference type="SAM" id="Phobius"/>
    </source>
</evidence>
<sequence length="145" mass="15189">MDGDTMRRSRSGVDGYDGLHMPRSRGAITGLLLVLLGAWGALIPFVGHTWTSPTRRTSPGRGPRPRLAGGIPGVTTLVGGLLLIGSGNRATAMFGGWLASFAGAWFVVGGALASTCTSATSAIRWRRPTASGHFSRLLTSPGWER</sequence>
<evidence type="ECO:0000313" key="2">
    <source>
        <dbReference type="EMBL" id="EUA68417.1"/>
    </source>
</evidence>
<keyword evidence="1" id="KW-1133">Transmembrane helix</keyword>
<dbReference type="AlphaFoldDB" id="X8DIF8"/>
<name>X8DIF8_MYCXE</name>
<dbReference type="PATRIC" id="fig|1299334.3.peg.1782"/>
<feature type="transmembrane region" description="Helical" evidence="1">
    <location>
        <begin position="97"/>
        <end position="117"/>
    </location>
</feature>
<accession>X8DIF8</accession>
<organism evidence="2">
    <name type="scientific">Mycobacterium xenopi 4042</name>
    <dbReference type="NCBI Taxonomy" id="1299334"/>
    <lineage>
        <taxon>Bacteria</taxon>
        <taxon>Bacillati</taxon>
        <taxon>Actinomycetota</taxon>
        <taxon>Actinomycetes</taxon>
        <taxon>Mycobacteriales</taxon>
        <taxon>Mycobacteriaceae</taxon>
        <taxon>Mycobacterium</taxon>
    </lineage>
</organism>
<proteinExistence type="predicted"/>
<keyword evidence="1" id="KW-0812">Transmembrane</keyword>
<reference evidence="2" key="1">
    <citation type="submission" date="2014-01" db="EMBL/GenBank/DDBJ databases">
        <authorList>
            <person name="Brown-Elliot B."/>
            <person name="Wallace R."/>
            <person name="Lenaerts A."/>
            <person name="Ordway D."/>
            <person name="DeGroote M.A."/>
            <person name="Parker T."/>
            <person name="Sizemore C."/>
            <person name="Tallon L.J."/>
            <person name="Sadzewicz L.K."/>
            <person name="Sengamalay N."/>
            <person name="Fraser C.M."/>
            <person name="Hine E."/>
            <person name="Shefchek K.A."/>
            <person name="Das S.P."/>
            <person name="Tettelin H."/>
        </authorList>
    </citation>
    <scope>NUCLEOTIDE SEQUENCE [LARGE SCALE GENOMIC DNA]</scope>
    <source>
        <strain evidence="2">4042</strain>
    </source>
</reference>